<evidence type="ECO:0008006" key="4">
    <source>
        <dbReference type="Google" id="ProtNLM"/>
    </source>
</evidence>
<gene>
    <name evidence="2" type="ORF">IL38_23820</name>
</gene>
<accession>A0ABR4WY83</accession>
<comment type="caution">
    <text evidence="2">The sequence shown here is derived from an EMBL/GenBank/DDBJ whole genome shotgun (WGS) entry which is preliminary data.</text>
</comment>
<dbReference type="SUPFAM" id="SSF55729">
    <property type="entry name" value="Acyl-CoA N-acyltransferases (Nat)"/>
    <property type="match status" value="1"/>
</dbReference>
<keyword evidence="3" id="KW-1185">Reference proteome</keyword>
<protein>
    <recommendedName>
        <fullName evidence="4">N-acetyltransferase</fullName>
    </recommendedName>
</protein>
<dbReference type="Proteomes" id="UP000029737">
    <property type="component" value="Unassembled WGS sequence"/>
</dbReference>
<evidence type="ECO:0000313" key="3">
    <source>
        <dbReference type="Proteomes" id="UP000029737"/>
    </source>
</evidence>
<dbReference type="CDD" id="cd04301">
    <property type="entry name" value="NAT_SF"/>
    <property type="match status" value="1"/>
</dbReference>
<evidence type="ECO:0000256" key="1">
    <source>
        <dbReference type="SAM" id="MobiDB-lite"/>
    </source>
</evidence>
<sequence length="192" mass="20993">MDTHQLTPTEAVAAARTLASAARANRPTTWRYETRELSSVGLYTHRWGATAWCLGPPDEPAALAVVSPAKRPRPGWGRYLNRILIVTHPHARGTGCARALDDAMIRYYLDCGYTRLKTTSGTRAGWAVHTRRGWPAWALNKHRQLVHDAPLSADLARPGVPPTAAALGATRPMTESEQHAALDDPTGPYARD</sequence>
<dbReference type="InterPro" id="IPR016181">
    <property type="entry name" value="Acyl_CoA_acyltransferase"/>
</dbReference>
<dbReference type="EMBL" id="JPMV01000046">
    <property type="protein sequence ID" value="KGI79340.1"/>
    <property type="molecule type" value="Genomic_DNA"/>
</dbReference>
<dbReference type="Gene3D" id="3.40.630.30">
    <property type="match status" value="1"/>
</dbReference>
<organism evidence="2 3">
    <name type="scientific">Actinopolyspora erythraea</name>
    <dbReference type="NCBI Taxonomy" id="414996"/>
    <lineage>
        <taxon>Bacteria</taxon>
        <taxon>Bacillati</taxon>
        <taxon>Actinomycetota</taxon>
        <taxon>Actinomycetes</taxon>
        <taxon>Actinopolysporales</taxon>
        <taxon>Actinopolysporaceae</taxon>
        <taxon>Actinopolyspora</taxon>
    </lineage>
</organism>
<dbReference type="RefSeq" id="WP_043578812.1">
    <property type="nucleotide sequence ID" value="NZ_KN214181.1"/>
</dbReference>
<evidence type="ECO:0000313" key="2">
    <source>
        <dbReference type="EMBL" id="KGI79340.1"/>
    </source>
</evidence>
<reference evidence="2 3" key="1">
    <citation type="journal article" date="2014" name="PLoS ONE">
        <title>Identification and Characterization of a New Erythromycin Biosynthetic Gene Cluster in Actinopolyspora erythraea YIM90600, a Novel Erythronolide-Producing Halophilic Actinomycete Isolated from Salt Field.</title>
        <authorList>
            <person name="Chen D."/>
            <person name="Feng J."/>
            <person name="Huang L."/>
            <person name="Zhang Q."/>
            <person name="Wu J."/>
            <person name="Zhu X."/>
            <person name="Duan Y."/>
            <person name="Xu Z."/>
        </authorList>
    </citation>
    <scope>NUCLEOTIDE SEQUENCE [LARGE SCALE GENOMIC DNA]</scope>
    <source>
        <strain evidence="2 3">YIM90600</strain>
    </source>
</reference>
<proteinExistence type="predicted"/>
<feature type="region of interest" description="Disordered" evidence="1">
    <location>
        <begin position="153"/>
        <end position="192"/>
    </location>
</feature>
<name>A0ABR4WY83_9ACTN</name>